<accession>A0A9D1NTD0</accession>
<evidence type="ECO:0000256" key="1">
    <source>
        <dbReference type="SAM" id="Phobius"/>
    </source>
</evidence>
<protein>
    <submittedName>
        <fullName evidence="2">Uncharacterized protein</fullName>
    </submittedName>
</protein>
<comment type="caution">
    <text evidence="2">The sequence shown here is derived from an EMBL/GenBank/DDBJ whole genome shotgun (WGS) entry which is preliminary data.</text>
</comment>
<dbReference type="AlphaFoldDB" id="A0A9D1NTD0"/>
<gene>
    <name evidence="2" type="ORF">IAA63_03325</name>
</gene>
<organism evidence="2 3">
    <name type="scientific">Candidatus Pullilachnospira stercoravium</name>
    <dbReference type="NCBI Taxonomy" id="2840913"/>
    <lineage>
        <taxon>Bacteria</taxon>
        <taxon>Bacillati</taxon>
        <taxon>Bacillota</taxon>
        <taxon>Clostridia</taxon>
        <taxon>Lachnospirales</taxon>
        <taxon>Lachnospiraceae</taxon>
        <taxon>Lachnospiraceae incertae sedis</taxon>
        <taxon>Candidatus Pullilachnospira</taxon>
    </lineage>
</organism>
<feature type="transmembrane region" description="Helical" evidence="1">
    <location>
        <begin position="41"/>
        <end position="60"/>
    </location>
</feature>
<feature type="transmembrane region" description="Helical" evidence="1">
    <location>
        <begin position="12"/>
        <end position="29"/>
    </location>
</feature>
<sequence length="209" mass="24218">MKKTFRTAEEEIGAVTPLFLFSVLWYLSLLRAMTEGGFQPMLIPFLAAGLLPLVSTVNEIRRAMFYRKQRADAIAWGHSEIGRIRGVTRQDVPYYSGKNRTLRYRRTYCLQVDIMDPSTGVVHTIESGGYRKPVHRYLASDRVRVYTDRTGWKYYLEEFQLKKHKKDPGIFDQQMPAEFEEMSFGGGRLIQIIFIIVIVGMIWSMIFSG</sequence>
<keyword evidence="1" id="KW-0812">Transmembrane</keyword>
<name>A0A9D1NTD0_9FIRM</name>
<keyword evidence="1" id="KW-0472">Membrane</keyword>
<dbReference type="EMBL" id="DVON01000067">
    <property type="protein sequence ID" value="HIV12157.1"/>
    <property type="molecule type" value="Genomic_DNA"/>
</dbReference>
<feature type="transmembrane region" description="Helical" evidence="1">
    <location>
        <begin position="189"/>
        <end position="207"/>
    </location>
</feature>
<reference evidence="2" key="2">
    <citation type="journal article" date="2021" name="PeerJ">
        <title>Extensive microbial diversity within the chicken gut microbiome revealed by metagenomics and culture.</title>
        <authorList>
            <person name="Gilroy R."/>
            <person name="Ravi A."/>
            <person name="Getino M."/>
            <person name="Pursley I."/>
            <person name="Horton D.L."/>
            <person name="Alikhan N.F."/>
            <person name="Baker D."/>
            <person name="Gharbi K."/>
            <person name="Hall N."/>
            <person name="Watson M."/>
            <person name="Adriaenssens E.M."/>
            <person name="Foster-Nyarko E."/>
            <person name="Jarju S."/>
            <person name="Secka A."/>
            <person name="Antonio M."/>
            <person name="Oren A."/>
            <person name="Chaudhuri R.R."/>
            <person name="La Ragione R."/>
            <person name="Hildebrand F."/>
            <person name="Pallen M.J."/>
        </authorList>
    </citation>
    <scope>NUCLEOTIDE SEQUENCE</scope>
    <source>
        <strain evidence="2">ChiBcec2-4451</strain>
    </source>
</reference>
<evidence type="ECO:0000313" key="3">
    <source>
        <dbReference type="Proteomes" id="UP000886723"/>
    </source>
</evidence>
<dbReference type="Proteomes" id="UP000886723">
    <property type="component" value="Unassembled WGS sequence"/>
</dbReference>
<keyword evidence="1" id="KW-1133">Transmembrane helix</keyword>
<proteinExistence type="predicted"/>
<reference evidence="2" key="1">
    <citation type="submission" date="2020-10" db="EMBL/GenBank/DDBJ databases">
        <authorList>
            <person name="Gilroy R."/>
        </authorList>
    </citation>
    <scope>NUCLEOTIDE SEQUENCE</scope>
    <source>
        <strain evidence="2">ChiBcec2-4451</strain>
    </source>
</reference>
<evidence type="ECO:0000313" key="2">
    <source>
        <dbReference type="EMBL" id="HIV12157.1"/>
    </source>
</evidence>